<dbReference type="RefSeq" id="WP_049966524.1">
    <property type="nucleotide sequence ID" value="NZ_CP101873.1"/>
</dbReference>
<evidence type="ECO:0000313" key="2">
    <source>
        <dbReference type="Proteomes" id="UP001224926"/>
    </source>
</evidence>
<dbReference type="Proteomes" id="UP001224926">
    <property type="component" value="Chromosome"/>
</dbReference>
<dbReference type="SUPFAM" id="SSF46785">
    <property type="entry name" value="Winged helix' DNA-binding domain"/>
    <property type="match status" value="1"/>
</dbReference>
<dbReference type="InterPro" id="IPR036390">
    <property type="entry name" value="WH_DNA-bd_sf"/>
</dbReference>
<dbReference type="EMBL" id="CP101873">
    <property type="protein sequence ID" value="WMT07238.1"/>
    <property type="molecule type" value="Genomic_DNA"/>
</dbReference>
<proteinExistence type="predicted"/>
<keyword evidence="2" id="KW-1185">Reference proteome</keyword>
<reference evidence="1 2" key="1">
    <citation type="submission" date="2022-07" db="EMBL/GenBank/DDBJ databases">
        <title>Two temperate virus in Haloterrigena jeotgali A29.</title>
        <authorList>
            <person name="Deng X."/>
        </authorList>
    </citation>
    <scope>NUCLEOTIDE SEQUENCE [LARGE SCALE GENOMIC DNA]</scope>
    <source>
        <strain evidence="1 2">A29</strain>
    </source>
</reference>
<dbReference type="GeneID" id="84215844"/>
<evidence type="ECO:0000313" key="1">
    <source>
        <dbReference type="EMBL" id="WMT07238.1"/>
    </source>
</evidence>
<gene>
    <name evidence="1" type="ORF">NP511_17845</name>
</gene>
<sequence length="99" mass="10757">MNSALACYVLSDPTRQKVLRYVNRNGCTAVSDLALAINGKGVDEEIPESHVPLLVDYGILERDDGWVYPTADSFLVTECLDSIESTVPESPRSAPVKSS</sequence>
<dbReference type="GeneID" id="39864326"/>
<organism evidence="1 2">
    <name type="scientific">Natrinema thermotolerans</name>
    <dbReference type="NCBI Taxonomy" id="121872"/>
    <lineage>
        <taxon>Archaea</taxon>
        <taxon>Methanobacteriati</taxon>
        <taxon>Methanobacteriota</taxon>
        <taxon>Stenosarchaea group</taxon>
        <taxon>Halobacteria</taxon>
        <taxon>Halobacteriales</taxon>
        <taxon>Natrialbaceae</taxon>
        <taxon>Natrinema</taxon>
    </lineage>
</organism>
<dbReference type="AlphaFoldDB" id="A0AAF0P8A2"/>
<protein>
    <submittedName>
        <fullName evidence="1">Helix-turn-helix transcriptional regulator</fullName>
    </submittedName>
</protein>
<accession>A0AAF0P8A2</accession>
<name>A0AAF0P8A2_9EURY</name>